<organism evidence="1 2">
    <name type="scientific">Acinetobacter bouvetii</name>
    <dbReference type="NCBI Taxonomy" id="202951"/>
    <lineage>
        <taxon>Bacteria</taxon>
        <taxon>Pseudomonadati</taxon>
        <taxon>Pseudomonadota</taxon>
        <taxon>Gammaproteobacteria</taxon>
        <taxon>Moraxellales</taxon>
        <taxon>Moraxellaceae</taxon>
        <taxon>Acinetobacter</taxon>
    </lineage>
</organism>
<dbReference type="Proteomes" id="UP000489961">
    <property type="component" value="Unassembled WGS sequence"/>
</dbReference>
<comment type="caution">
    <text evidence="1">The sequence shown here is derived from an EMBL/GenBank/DDBJ whole genome shotgun (WGS) entry which is preliminary data.</text>
</comment>
<gene>
    <name evidence="1" type="ORF">SFB21_0032</name>
</gene>
<dbReference type="AlphaFoldDB" id="A0A811G7C4"/>
<name>A0A811G7C4_9GAMM</name>
<sequence>MTDQKRKLETILTIKSLKLSNHLILALDDAQQAETIAEAVTSLQDLIEQWN</sequence>
<proteinExistence type="predicted"/>
<dbReference type="EMBL" id="CADDTS010000002">
    <property type="protein sequence ID" value="CAB1206606.1"/>
    <property type="molecule type" value="Genomic_DNA"/>
</dbReference>
<protein>
    <submittedName>
        <fullName evidence="1">Uncharacterized protein</fullName>
    </submittedName>
</protein>
<accession>A0A811G7C4</accession>
<evidence type="ECO:0000313" key="2">
    <source>
        <dbReference type="Proteomes" id="UP000489961"/>
    </source>
</evidence>
<reference evidence="1 2" key="1">
    <citation type="submission" date="2020-02" db="EMBL/GenBank/DDBJ databases">
        <authorList>
            <person name="Chaudhuri R."/>
        </authorList>
    </citation>
    <scope>NUCLEOTIDE SEQUENCE [LARGE SCALE GENOMIC DNA]</scope>
    <source>
        <strain evidence="1">SFB21</strain>
    </source>
</reference>
<evidence type="ECO:0000313" key="1">
    <source>
        <dbReference type="EMBL" id="CAB1206606.1"/>
    </source>
</evidence>
<dbReference type="RefSeq" id="WP_174558061.1">
    <property type="nucleotide sequence ID" value="NZ_CADDTS010000002.1"/>
</dbReference>